<accession>A0A1R4B8U0</accession>
<evidence type="ECO:0000313" key="7">
    <source>
        <dbReference type="EMBL" id="SJL85337.1"/>
    </source>
</evidence>
<dbReference type="GO" id="GO:0016020">
    <property type="term" value="C:membrane"/>
    <property type="evidence" value="ECO:0007669"/>
    <property type="project" value="UniProtKB-SubCell"/>
</dbReference>
<organism evidence="7 8">
    <name type="scientific">Vibrio palustris</name>
    <dbReference type="NCBI Taxonomy" id="1918946"/>
    <lineage>
        <taxon>Bacteria</taxon>
        <taxon>Pseudomonadati</taxon>
        <taxon>Pseudomonadota</taxon>
        <taxon>Gammaproteobacteria</taxon>
        <taxon>Vibrionales</taxon>
        <taxon>Vibrionaceae</taxon>
        <taxon>Vibrio</taxon>
    </lineage>
</organism>
<keyword evidence="8" id="KW-1185">Reference proteome</keyword>
<evidence type="ECO:0000256" key="1">
    <source>
        <dbReference type="ARBA" id="ARBA00004141"/>
    </source>
</evidence>
<feature type="transmembrane region" description="Helical" evidence="6">
    <location>
        <begin position="37"/>
        <end position="55"/>
    </location>
</feature>
<dbReference type="RefSeq" id="WP_077315783.1">
    <property type="nucleotide sequence ID" value="NZ_AP024887.1"/>
</dbReference>
<evidence type="ECO:0000256" key="3">
    <source>
        <dbReference type="ARBA" id="ARBA00022692"/>
    </source>
</evidence>
<dbReference type="OrthoDB" id="106838at2"/>
<evidence type="ECO:0000256" key="4">
    <source>
        <dbReference type="ARBA" id="ARBA00022989"/>
    </source>
</evidence>
<reference evidence="7 8" key="1">
    <citation type="submission" date="2017-02" db="EMBL/GenBank/DDBJ databases">
        <authorList>
            <person name="Peterson S.W."/>
        </authorList>
    </citation>
    <scope>NUCLEOTIDE SEQUENCE [LARGE SCALE GENOMIC DNA]</scope>
    <source>
        <strain evidence="7 8">CECT 9027</strain>
    </source>
</reference>
<dbReference type="EMBL" id="FUFT01000013">
    <property type="protein sequence ID" value="SJL85337.1"/>
    <property type="molecule type" value="Genomic_DNA"/>
</dbReference>
<comment type="similarity">
    <text evidence="2">Belongs to the autoinducer-2 exporter (AI-2E) (TC 2.A.86) family.</text>
</comment>
<sequence length="363" mass="40210">MTEHQKVRINSSHWVLIFALLAAAVACYLLIAPYMNSIIIAFIISLLMFPVHNRINSKMPSYPNISSLISCFVLTIIVVIPLLAFLAAIAQQGSKFSQNVYQWVTHGGFEAFLNHPLVEQALNFSNHYLPFDSLTPEKLGERVAKFSTSFGSELVGASAKVLGDATGFILNFFLMIFVLFFLLRDHNKIMGSLRHIIPLSRSQEDRLLTEVENVSKSAVMGSFLTAIAQGIAGGLGMWLAGFPGLFWGTMIGFTSFIPVVGTALIWVPATLYLFVTGDTTWAIFLGVWCMVIVGSIDNLLRPFLMQGSGGMNTLMIFFALLGGIQFFGLIGLIYGPLIFAITVVLFNLYDEEFRDFLSWQDEN</sequence>
<dbReference type="Pfam" id="PF01594">
    <property type="entry name" value="AI-2E_transport"/>
    <property type="match status" value="1"/>
</dbReference>
<feature type="transmembrane region" description="Helical" evidence="6">
    <location>
        <begin position="67"/>
        <end position="90"/>
    </location>
</feature>
<dbReference type="PROSITE" id="PS51257">
    <property type="entry name" value="PROKAR_LIPOPROTEIN"/>
    <property type="match status" value="1"/>
</dbReference>
<feature type="transmembrane region" description="Helical" evidence="6">
    <location>
        <begin position="218"/>
        <end position="239"/>
    </location>
</feature>
<feature type="transmembrane region" description="Helical" evidence="6">
    <location>
        <begin position="316"/>
        <end position="349"/>
    </location>
</feature>
<dbReference type="Proteomes" id="UP000189475">
    <property type="component" value="Unassembled WGS sequence"/>
</dbReference>
<evidence type="ECO:0000256" key="2">
    <source>
        <dbReference type="ARBA" id="ARBA00009773"/>
    </source>
</evidence>
<proteinExistence type="inferred from homology"/>
<evidence type="ECO:0000256" key="5">
    <source>
        <dbReference type="ARBA" id="ARBA00023136"/>
    </source>
</evidence>
<dbReference type="PANTHER" id="PTHR21716:SF4">
    <property type="entry name" value="TRANSMEMBRANE PROTEIN 245"/>
    <property type="match status" value="1"/>
</dbReference>
<feature type="transmembrane region" description="Helical" evidence="6">
    <location>
        <begin position="12"/>
        <end position="31"/>
    </location>
</feature>
<evidence type="ECO:0000256" key="6">
    <source>
        <dbReference type="SAM" id="Phobius"/>
    </source>
</evidence>
<keyword evidence="3 6" id="KW-0812">Transmembrane</keyword>
<feature type="transmembrane region" description="Helical" evidence="6">
    <location>
        <begin position="245"/>
        <end position="267"/>
    </location>
</feature>
<evidence type="ECO:0000313" key="8">
    <source>
        <dbReference type="Proteomes" id="UP000189475"/>
    </source>
</evidence>
<keyword evidence="4 6" id="KW-1133">Transmembrane helix</keyword>
<dbReference type="InterPro" id="IPR002549">
    <property type="entry name" value="AI-2E-like"/>
</dbReference>
<keyword evidence="5 6" id="KW-0472">Membrane</keyword>
<comment type="subcellular location">
    <subcellularLocation>
        <location evidence="1">Membrane</location>
        <topology evidence="1">Multi-pass membrane protein</topology>
    </subcellularLocation>
</comment>
<dbReference type="AlphaFoldDB" id="A0A1R4B8U0"/>
<dbReference type="STRING" id="1918946.VPAL9027_03376"/>
<name>A0A1R4B8U0_9VIBR</name>
<protein>
    <submittedName>
        <fullName evidence="7">Putative inner membrane protein</fullName>
    </submittedName>
</protein>
<gene>
    <name evidence="7" type="ORF">VPAL9027_03376</name>
</gene>
<feature type="transmembrane region" description="Helical" evidence="6">
    <location>
        <begin position="279"/>
        <end position="296"/>
    </location>
</feature>
<feature type="transmembrane region" description="Helical" evidence="6">
    <location>
        <begin position="165"/>
        <end position="183"/>
    </location>
</feature>
<dbReference type="PANTHER" id="PTHR21716">
    <property type="entry name" value="TRANSMEMBRANE PROTEIN"/>
    <property type="match status" value="1"/>
</dbReference>